<evidence type="ECO:0000313" key="4">
    <source>
        <dbReference type="Proteomes" id="UP000195221"/>
    </source>
</evidence>
<dbReference type="InterPro" id="IPR047650">
    <property type="entry name" value="Transpos_IS110"/>
</dbReference>
<dbReference type="GO" id="GO:0003677">
    <property type="term" value="F:DNA binding"/>
    <property type="evidence" value="ECO:0007669"/>
    <property type="project" value="InterPro"/>
</dbReference>
<dbReference type="GO" id="GO:0006313">
    <property type="term" value="P:DNA transposition"/>
    <property type="evidence" value="ECO:0007669"/>
    <property type="project" value="InterPro"/>
</dbReference>
<protein>
    <submittedName>
        <fullName evidence="3">Mobile element protein</fullName>
    </submittedName>
</protein>
<dbReference type="PANTHER" id="PTHR33055">
    <property type="entry name" value="TRANSPOSASE FOR INSERTION SEQUENCE ELEMENT IS1111A"/>
    <property type="match status" value="1"/>
</dbReference>
<sequence length="184" mass="20495">MERTRGPGGFTKSTFTVLKLDVFLPKDHPSRPIHTWLNNALNPMDDVFARMEEADAKGRRPCIATEKLVRALSLQVLYSIRSERQTITSHLQDQLRRIDGIKDDIELLEKRIDACHKLEAASRAIAEVPCIGRLTATALVAKFGDAKTFRSGRDFAAFLGLLPRQSSTGGTRPRQSKIISKPGL</sequence>
<evidence type="ECO:0000259" key="2">
    <source>
        <dbReference type="Pfam" id="PF05598"/>
    </source>
</evidence>
<dbReference type="InterPro" id="IPR003346">
    <property type="entry name" value="Transposase_20"/>
</dbReference>
<dbReference type="Pfam" id="PF05598">
    <property type="entry name" value="DUF772"/>
    <property type="match status" value="1"/>
</dbReference>
<dbReference type="AlphaFoldDB" id="A0A242ML96"/>
<feature type="domain" description="Transposase IS116/IS110/IS902 C-terminal" evidence="1">
    <location>
        <begin position="123"/>
        <end position="177"/>
    </location>
</feature>
<feature type="domain" description="Transposase InsH N-terminal" evidence="2">
    <location>
        <begin position="20"/>
        <end position="87"/>
    </location>
</feature>
<dbReference type="EMBL" id="NBTZ01000096">
    <property type="protein sequence ID" value="OTP72097.1"/>
    <property type="molecule type" value="Genomic_DNA"/>
</dbReference>
<dbReference type="PANTHER" id="PTHR33055:SF3">
    <property type="entry name" value="PUTATIVE TRANSPOSASE FOR IS117-RELATED"/>
    <property type="match status" value="1"/>
</dbReference>
<dbReference type="Proteomes" id="UP000195221">
    <property type="component" value="Unassembled WGS sequence"/>
</dbReference>
<gene>
    <name evidence="3" type="ORF">PAMC26577_21915</name>
</gene>
<reference evidence="3 4" key="1">
    <citation type="submission" date="2017-03" db="EMBL/GenBank/DDBJ databases">
        <title>Genome analysis of strain PAMC 26577.</title>
        <authorList>
            <person name="Oh H.-M."/>
            <person name="Yang J.-A."/>
        </authorList>
    </citation>
    <scope>NUCLEOTIDE SEQUENCE [LARGE SCALE GENOMIC DNA]</scope>
    <source>
        <strain evidence="3 4">PAMC 26577</strain>
    </source>
</reference>
<organism evidence="3 4">
    <name type="scientific">Caballeronia sordidicola</name>
    <name type="common">Burkholderia sordidicola</name>
    <dbReference type="NCBI Taxonomy" id="196367"/>
    <lineage>
        <taxon>Bacteria</taxon>
        <taxon>Pseudomonadati</taxon>
        <taxon>Pseudomonadota</taxon>
        <taxon>Betaproteobacteria</taxon>
        <taxon>Burkholderiales</taxon>
        <taxon>Burkholderiaceae</taxon>
        <taxon>Caballeronia</taxon>
    </lineage>
</organism>
<proteinExistence type="predicted"/>
<accession>A0A242ML96</accession>
<comment type="caution">
    <text evidence="3">The sequence shown here is derived from an EMBL/GenBank/DDBJ whole genome shotgun (WGS) entry which is preliminary data.</text>
</comment>
<name>A0A242ML96_CABSO</name>
<evidence type="ECO:0000259" key="1">
    <source>
        <dbReference type="Pfam" id="PF02371"/>
    </source>
</evidence>
<evidence type="ECO:0000313" key="3">
    <source>
        <dbReference type="EMBL" id="OTP72097.1"/>
    </source>
</evidence>
<dbReference type="InterPro" id="IPR008490">
    <property type="entry name" value="Transposase_InsH_N"/>
</dbReference>
<dbReference type="Pfam" id="PF02371">
    <property type="entry name" value="Transposase_20"/>
    <property type="match status" value="1"/>
</dbReference>
<dbReference type="GO" id="GO:0004803">
    <property type="term" value="F:transposase activity"/>
    <property type="evidence" value="ECO:0007669"/>
    <property type="project" value="InterPro"/>
</dbReference>